<keyword evidence="2" id="KW-1133">Transmembrane helix</keyword>
<feature type="region of interest" description="Disordered" evidence="1">
    <location>
        <begin position="53"/>
        <end position="86"/>
    </location>
</feature>
<protein>
    <submittedName>
        <fullName evidence="3">Uncharacterized protein</fullName>
    </submittedName>
</protein>
<dbReference type="OrthoDB" id="2130671at2759"/>
<feature type="transmembrane region" description="Helical" evidence="2">
    <location>
        <begin position="123"/>
        <end position="146"/>
    </location>
</feature>
<accession>A0A4P9WGJ9</accession>
<proteinExistence type="predicted"/>
<gene>
    <name evidence="3" type="ORF">BDK51DRAFT_45645</name>
</gene>
<dbReference type="Gene3D" id="3.30.450.20">
    <property type="entry name" value="PAS domain"/>
    <property type="match status" value="1"/>
</dbReference>
<name>A0A4P9WGJ9_9FUNG</name>
<evidence type="ECO:0000313" key="4">
    <source>
        <dbReference type="Proteomes" id="UP000269721"/>
    </source>
</evidence>
<evidence type="ECO:0000256" key="2">
    <source>
        <dbReference type="SAM" id="Phobius"/>
    </source>
</evidence>
<dbReference type="AlphaFoldDB" id="A0A4P9WGJ9"/>
<organism evidence="3 4">
    <name type="scientific">Blyttiomyces helicus</name>
    <dbReference type="NCBI Taxonomy" id="388810"/>
    <lineage>
        <taxon>Eukaryota</taxon>
        <taxon>Fungi</taxon>
        <taxon>Fungi incertae sedis</taxon>
        <taxon>Chytridiomycota</taxon>
        <taxon>Chytridiomycota incertae sedis</taxon>
        <taxon>Chytridiomycetes</taxon>
        <taxon>Chytridiomycetes incertae sedis</taxon>
        <taxon>Blyttiomyces</taxon>
    </lineage>
</organism>
<feature type="transmembrane region" description="Helical" evidence="2">
    <location>
        <begin position="166"/>
        <end position="191"/>
    </location>
</feature>
<evidence type="ECO:0000256" key="1">
    <source>
        <dbReference type="SAM" id="MobiDB-lite"/>
    </source>
</evidence>
<feature type="compositionally biased region" description="Basic and acidic residues" evidence="1">
    <location>
        <begin position="57"/>
        <end position="67"/>
    </location>
</feature>
<keyword evidence="2" id="KW-0472">Membrane</keyword>
<dbReference type="Proteomes" id="UP000269721">
    <property type="component" value="Unassembled WGS sequence"/>
</dbReference>
<reference evidence="4" key="1">
    <citation type="journal article" date="2018" name="Nat. Microbiol.">
        <title>Leveraging single-cell genomics to expand the fungal tree of life.</title>
        <authorList>
            <person name="Ahrendt S.R."/>
            <person name="Quandt C.A."/>
            <person name="Ciobanu D."/>
            <person name="Clum A."/>
            <person name="Salamov A."/>
            <person name="Andreopoulos B."/>
            <person name="Cheng J.F."/>
            <person name="Woyke T."/>
            <person name="Pelin A."/>
            <person name="Henrissat B."/>
            <person name="Reynolds N.K."/>
            <person name="Benny G.L."/>
            <person name="Smith M.E."/>
            <person name="James T.Y."/>
            <person name="Grigoriev I.V."/>
        </authorList>
    </citation>
    <scope>NUCLEOTIDE SEQUENCE [LARGE SCALE GENOMIC DNA]</scope>
</reference>
<keyword evidence="2" id="KW-0812">Transmembrane</keyword>
<sequence>MVRTLREVDCFLGNTRNGRGMVHVGKGGCIGLESLGRSMKRDGTSNEILVRKKGRPLPKEDAAHEGEQGLVRAAPTSGSLRERASSQQSVRRRFELAADGGREIRATRHTEGRTRKAHRNLDLGNWVYLGPGMRLFLYSITGSHGIGSMVTSPSTKPTTGPPAVVGIPLAVFFVVFSVTSLAGVGVVSWFVTYTKAQVRSLIRGGCVELGGGVTIIERPEDPLSKVWRKPPWINSGICTTLPSLLTLHPIQSSAQSLVGTLLAQNLRRITSQVLYHVKTAENAAATSKLNWGEGHFDPGQPLLASAMLFNVLLAYVDVFVTQTFTLVAGGDGSLFGHWARQNGSGQIEYVEWMQFGPNYTQQQDIDPANTTAQAWTLSYVWESVIWQTFSANIYARNGSYLGVTSTDLTLDFLTRVLTAQSEQLLYENFIYAFEIGANGEVCLGSSNGVDLYHRDSSNVPQRSLMLPELTERSKPMAALDGLLAGSEWNGSVAAFATAKANTETPTLVDFGGTTQLHAPARQHPLGHRAVSGRGAGSGRVGIRIARDWRHRRRGRCWRRRAGHGILVVTRPGAATAEC</sequence>
<evidence type="ECO:0000313" key="3">
    <source>
        <dbReference type="EMBL" id="RKO91462.1"/>
    </source>
</evidence>
<dbReference type="EMBL" id="KZ995056">
    <property type="protein sequence ID" value="RKO91462.1"/>
    <property type="molecule type" value="Genomic_DNA"/>
</dbReference>
<keyword evidence="4" id="KW-1185">Reference proteome</keyword>